<name>A0A8D5FH31_9BACT</name>
<dbReference type="KEGG" id="dbk:DGMP_21900"/>
<keyword evidence="1" id="KW-0812">Transmembrane</keyword>
<dbReference type="AlphaFoldDB" id="A0A8D5FH31"/>
<dbReference type="Proteomes" id="UP000826725">
    <property type="component" value="Chromosome"/>
</dbReference>
<reference evidence="3" key="1">
    <citation type="submission" date="2020-09" db="EMBL/GenBank/DDBJ databases">
        <title>Desulfogranum mesoprofundum gen. nov., sp. nov., a novel mesophilic, sulfate-reducing chemolithoautotroph isolated from a deep-sea hydrothermal vent chimney in the Suiyo Seamount.</title>
        <authorList>
            <person name="Hashimoto Y."/>
            <person name="Nakagawa S."/>
        </authorList>
    </citation>
    <scope>NUCLEOTIDE SEQUENCE</scope>
    <source>
        <strain evidence="3">KT2</strain>
    </source>
</reference>
<evidence type="ECO:0000313" key="3">
    <source>
        <dbReference type="EMBL" id="BCL61497.1"/>
    </source>
</evidence>
<dbReference type="InterPro" id="IPR007621">
    <property type="entry name" value="TPM_dom"/>
</dbReference>
<organism evidence="3 4">
    <name type="scientific">Desulfomarina profundi</name>
    <dbReference type="NCBI Taxonomy" id="2772557"/>
    <lineage>
        <taxon>Bacteria</taxon>
        <taxon>Pseudomonadati</taxon>
        <taxon>Thermodesulfobacteriota</taxon>
        <taxon>Desulfobulbia</taxon>
        <taxon>Desulfobulbales</taxon>
        <taxon>Desulfobulbaceae</taxon>
        <taxon>Desulfomarina</taxon>
    </lineage>
</organism>
<dbReference type="PANTHER" id="PTHR30373">
    <property type="entry name" value="UPF0603 PROTEIN YGCG"/>
    <property type="match status" value="1"/>
</dbReference>
<keyword evidence="4" id="KW-1185">Reference proteome</keyword>
<gene>
    <name evidence="3" type="ORF">DGMP_21900</name>
</gene>
<protein>
    <recommendedName>
        <fullName evidence="2">TPM domain-containing protein</fullName>
    </recommendedName>
</protein>
<keyword evidence="1" id="KW-0472">Membrane</keyword>
<dbReference type="EMBL" id="AP024086">
    <property type="protein sequence ID" value="BCL61497.1"/>
    <property type="molecule type" value="Genomic_DNA"/>
</dbReference>
<feature type="domain" description="TPM" evidence="2">
    <location>
        <begin position="119"/>
        <end position="194"/>
    </location>
</feature>
<evidence type="ECO:0000259" key="2">
    <source>
        <dbReference type="Pfam" id="PF04536"/>
    </source>
</evidence>
<sequence length="216" mass="24546">MATMAQKFLTGDEQKKITETVHEMELKTSGEIVVMVVSRSHSYPTAAITGTVLFALPLALIANMVLGPAIWIGSQNIWFFLALFSIFYITIHPFANRSNSLKRFFLDPLQVEEEVSEGAITSFFTEQLYKTEDENGILLYISVMEKKVWILGDCRINEKIDQSTWDTIISDLTRGIKENNKCEAICNAVREIGKILSSHFPIKENDKDELHNIIIR</sequence>
<keyword evidence="1" id="KW-1133">Transmembrane helix</keyword>
<dbReference type="PANTHER" id="PTHR30373:SF8">
    <property type="entry name" value="BLL7265 PROTEIN"/>
    <property type="match status" value="1"/>
</dbReference>
<dbReference type="Pfam" id="PF04536">
    <property type="entry name" value="TPM_phosphatase"/>
    <property type="match status" value="1"/>
</dbReference>
<evidence type="ECO:0000256" key="1">
    <source>
        <dbReference type="SAM" id="Phobius"/>
    </source>
</evidence>
<accession>A0A8D5FH31</accession>
<feature type="transmembrane region" description="Helical" evidence="1">
    <location>
        <begin position="77"/>
        <end position="95"/>
    </location>
</feature>
<feature type="transmembrane region" description="Helical" evidence="1">
    <location>
        <begin position="45"/>
        <end position="71"/>
    </location>
</feature>
<proteinExistence type="predicted"/>
<evidence type="ECO:0000313" key="4">
    <source>
        <dbReference type="Proteomes" id="UP000826725"/>
    </source>
</evidence>